<evidence type="ECO:0000313" key="2">
    <source>
        <dbReference type="EMBL" id="RTI48529.1"/>
    </source>
</evidence>
<reference evidence="2" key="1">
    <citation type="submission" date="2018-01" db="EMBL/GenBank/DDBJ databases">
        <authorList>
            <person name="Kovanen S."/>
            <person name="Nieminen T."/>
            <person name="Pohja-Mykra M."/>
            <person name="Raunio-Saarnisto M."/>
            <person name="Sauvala M."/>
            <person name="Fredriksson-Ahomaa M."/>
            <person name="Hanninen M.-L."/>
            <person name="Kivisto R."/>
        </authorList>
    </citation>
    <scope>NUCLEOTIDE SEQUENCE</scope>
    <source>
        <strain evidence="2">SO-26</strain>
    </source>
</reference>
<dbReference type="Proteomes" id="UP000288507">
    <property type="component" value="Unassembled WGS sequence"/>
</dbReference>
<dbReference type="Proteomes" id="UP000287197">
    <property type="component" value="Unassembled WGS sequence"/>
</dbReference>
<feature type="transmembrane region" description="Helical" evidence="1">
    <location>
        <begin position="6"/>
        <end position="25"/>
    </location>
</feature>
<evidence type="ECO:0000313" key="4">
    <source>
        <dbReference type="Proteomes" id="UP000288507"/>
    </source>
</evidence>
<dbReference type="EMBL" id="PRBV01000005">
    <property type="protein sequence ID" value="RTJ79637.1"/>
    <property type="molecule type" value="Genomic_DNA"/>
</dbReference>
<gene>
    <name evidence="3" type="ORF">C3H57_04500</name>
    <name evidence="2" type="ORF">C3I27_03685</name>
</gene>
<keyword evidence="1" id="KW-0812">Transmembrane</keyword>
<proteinExistence type="predicted"/>
<reference evidence="3 4" key="2">
    <citation type="journal article" date="2019" name="Appl. Environ. Microbiol.">
        <title>Population genetics and characterization of Campylobacter jejuni isolates in western jackdaws and game birds in Finland.</title>
        <authorList>
            <person name="Kovanen S."/>
            <person name="Rossi M."/>
            <person name="Pohja-Mykra M."/>
            <person name="Nieminen T."/>
            <person name="Raunio-Saarnisto M."/>
            <person name="Sauvala M."/>
            <person name="Fredriksson-Ahomaa M."/>
            <person name="Hanninen M.L."/>
            <person name="Kivisto R."/>
        </authorList>
    </citation>
    <scope>NUCLEOTIDE SEQUENCE [LARGE SCALE GENOMIC DNA]</scope>
    <source>
        <strain evidence="3 4">CB313</strain>
        <strain evidence="2">SO-26</strain>
    </source>
</reference>
<keyword evidence="1" id="KW-1133">Transmembrane helix</keyword>
<dbReference type="AlphaFoldDB" id="A0A430VBN6"/>
<keyword evidence="1" id="KW-0472">Membrane</keyword>
<evidence type="ECO:0000256" key="1">
    <source>
        <dbReference type="SAM" id="Phobius"/>
    </source>
</evidence>
<organism evidence="3 4">
    <name type="scientific">Campylobacter jejuni</name>
    <dbReference type="NCBI Taxonomy" id="197"/>
    <lineage>
        <taxon>Bacteria</taxon>
        <taxon>Pseudomonadati</taxon>
        <taxon>Campylobacterota</taxon>
        <taxon>Epsilonproteobacteria</taxon>
        <taxon>Campylobacterales</taxon>
        <taxon>Campylobacteraceae</taxon>
        <taxon>Campylobacter</taxon>
    </lineage>
</organism>
<name>A0A430VBN6_CAMJU</name>
<evidence type="ECO:0000313" key="3">
    <source>
        <dbReference type="EMBL" id="RTJ79637.1"/>
    </source>
</evidence>
<dbReference type="EMBL" id="PQZD01000003">
    <property type="protein sequence ID" value="RTI48529.1"/>
    <property type="molecule type" value="Genomic_DNA"/>
</dbReference>
<sequence length="62" mass="6574">MTNFKLLILTFAVCATITIIIHVLTDGQGLSVVSFGSGSVDNPGRMNGNMNGIPRTQLNPIN</sequence>
<accession>A0A430VBN6</accession>
<protein>
    <submittedName>
        <fullName evidence="3">Uncharacterized protein</fullName>
    </submittedName>
</protein>
<dbReference type="RefSeq" id="WP_126262839.1">
    <property type="nucleotide sequence ID" value="NZ_PQZD01000003.1"/>
</dbReference>
<comment type="caution">
    <text evidence="3">The sequence shown here is derived from an EMBL/GenBank/DDBJ whole genome shotgun (WGS) entry which is preliminary data.</text>
</comment>